<reference evidence="2" key="1">
    <citation type="journal article" date="2019" name="Int. J. Syst. Evol. Microbiol.">
        <title>The Global Catalogue of Microorganisms (GCM) 10K type strain sequencing project: providing services to taxonomists for standard genome sequencing and annotation.</title>
        <authorList>
            <consortium name="The Broad Institute Genomics Platform"/>
            <consortium name="The Broad Institute Genome Sequencing Center for Infectious Disease"/>
            <person name="Wu L."/>
            <person name="Ma J."/>
        </authorList>
    </citation>
    <scope>NUCLEOTIDE SEQUENCE [LARGE SCALE GENOMIC DNA]</scope>
    <source>
        <strain evidence="2">TISTR 1571</strain>
    </source>
</reference>
<dbReference type="SUPFAM" id="SSF53335">
    <property type="entry name" value="S-adenosyl-L-methionine-dependent methyltransferases"/>
    <property type="match status" value="1"/>
</dbReference>
<comment type="caution">
    <text evidence="1">The sequence shown here is derived from an EMBL/GenBank/DDBJ whole genome shotgun (WGS) entry which is preliminary data.</text>
</comment>
<dbReference type="InterPro" id="IPR029063">
    <property type="entry name" value="SAM-dependent_MTases_sf"/>
</dbReference>
<keyword evidence="2" id="KW-1185">Reference proteome</keyword>
<sequence>MKQIIPYAHSLLEETITEGNIVVDATLGNGHDSVFLSGLVGESGLVYSFDVQEEAIRQSEKLFAEHDVHNVTTIFNGHEKAGDELHKRHVDSIDGCIFNLGFLPGSDKAVTTSSETTIQAIEQLFSMLKPMRYIVIVIYPGHEEGQAEKDALLNHLKIFPAKKADIIRYQLVNRSDRAPFVVAIHKK</sequence>
<dbReference type="Proteomes" id="UP001597452">
    <property type="component" value="Unassembled WGS sequence"/>
</dbReference>
<dbReference type="GO" id="GO:0008168">
    <property type="term" value="F:methyltransferase activity"/>
    <property type="evidence" value="ECO:0007669"/>
    <property type="project" value="UniProtKB-KW"/>
</dbReference>
<dbReference type="EMBL" id="JBHUMZ010000044">
    <property type="protein sequence ID" value="MFD2639677.1"/>
    <property type="molecule type" value="Genomic_DNA"/>
</dbReference>
<dbReference type="RefSeq" id="WP_054754892.1">
    <property type="nucleotide sequence ID" value="NZ_JBHUMZ010000044.1"/>
</dbReference>
<gene>
    <name evidence="1" type="ORF">ACFSW4_12440</name>
</gene>
<proteinExistence type="predicted"/>
<evidence type="ECO:0000313" key="2">
    <source>
        <dbReference type="Proteomes" id="UP001597452"/>
    </source>
</evidence>
<evidence type="ECO:0000313" key="1">
    <source>
        <dbReference type="EMBL" id="MFD2639677.1"/>
    </source>
</evidence>
<keyword evidence="1" id="KW-0489">Methyltransferase</keyword>
<dbReference type="Pfam" id="PF06962">
    <property type="entry name" value="rRNA_methylase"/>
    <property type="match status" value="1"/>
</dbReference>
<name>A0ABW5QCX6_9BACI</name>
<accession>A0ABW5QCX6</accession>
<keyword evidence="1" id="KW-0808">Transferase</keyword>
<dbReference type="GO" id="GO:0032259">
    <property type="term" value="P:methylation"/>
    <property type="evidence" value="ECO:0007669"/>
    <property type="project" value="UniProtKB-KW"/>
</dbReference>
<dbReference type="Gene3D" id="3.40.50.150">
    <property type="entry name" value="Vaccinia Virus protein VP39"/>
    <property type="match status" value="1"/>
</dbReference>
<dbReference type="PANTHER" id="PTHR35276">
    <property type="entry name" value="S-ADENOSYL-L-METHIONINE-DEPENDENT METHYLTRANSFERASES SUPERFAMILY PROTEIN"/>
    <property type="match status" value="1"/>
</dbReference>
<dbReference type="InterPro" id="IPR010719">
    <property type="entry name" value="MnmM_MeTrfase"/>
</dbReference>
<dbReference type="PANTHER" id="PTHR35276:SF1">
    <property type="entry name" value="TRNA (MNM(5)S(2)U34)-METHYLTRANSFERASE, CHLOROPLASTIC"/>
    <property type="match status" value="1"/>
</dbReference>
<protein>
    <submittedName>
        <fullName evidence="1">Class I SAM-dependent methyltransferase</fullName>
    </submittedName>
</protein>
<organism evidence="1 2">
    <name type="scientific">Piscibacillus salipiscarius</name>
    <dbReference type="NCBI Taxonomy" id="299480"/>
    <lineage>
        <taxon>Bacteria</taxon>
        <taxon>Bacillati</taxon>
        <taxon>Bacillota</taxon>
        <taxon>Bacilli</taxon>
        <taxon>Bacillales</taxon>
        <taxon>Bacillaceae</taxon>
        <taxon>Piscibacillus</taxon>
    </lineage>
</organism>